<gene>
    <name evidence="3" type="ORF">KUTeg_005008</name>
</gene>
<dbReference type="InterPro" id="IPR036770">
    <property type="entry name" value="Ankyrin_rpt-contain_sf"/>
</dbReference>
<dbReference type="SMART" id="SM00248">
    <property type="entry name" value="ANK"/>
    <property type="match status" value="5"/>
</dbReference>
<evidence type="ECO:0000259" key="2">
    <source>
        <dbReference type="PROSITE" id="PS50853"/>
    </source>
</evidence>
<dbReference type="PANTHER" id="PTHR24183:SF1">
    <property type="entry name" value="FIBRONECTIN TYPE 3 AND ANKYRIN REPEAT DOMAINS PROTEIN 1"/>
    <property type="match status" value="1"/>
</dbReference>
<dbReference type="PROSITE" id="PS50088">
    <property type="entry name" value="ANK_REPEAT"/>
    <property type="match status" value="4"/>
</dbReference>
<name>A0ABQ9FII8_TEGGR</name>
<evidence type="ECO:0000313" key="4">
    <source>
        <dbReference type="Proteomes" id="UP001217089"/>
    </source>
</evidence>
<feature type="domain" description="Fibronectin type-III" evidence="2">
    <location>
        <begin position="53"/>
        <end position="151"/>
    </location>
</feature>
<feature type="repeat" description="ANK" evidence="1">
    <location>
        <begin position="252"/>
        <end position="284"/>
    </location>
</feature>
<feature type="repeat" description="ANK" evidence="1">
    <location>
        <begin position="320"/>
        <end position="352"/>
    </location>
</feature>
<feature type="repeat" description="ANK" evidence="1">
    <location>
        <begin position="186"/>
        <end position="218"/>
    </location>
</feature>
<protein>
    <recommendedName>
        <fullName evidence="2">Fibronectin type-III domain-containing protein</fullName>
    </recommendedName>
</protein>
<dbReference type="Pfam" id="PF12796">
    <property type="entry name" value="Ank_2"/>
    <property type="match status" value="2"/>
</dbReference>
<dbReference type="Gene3D" id="1.25.40.20">
    <property type="entry name" value="Ankyrin repeat-containing domain"/>
    <property type="match status" value="2"/>
</dbReference>
<dbReference type="PROSITE" id="PS50853">
    <property type="entry name" value="FN3"/>
    <property type="match status" value="1"/>
</dbReference>
<reference evidence="3 4" key="1">
    <citation type="submission" date="2022-12" db="EMBL/GenBank/DDBJ databases">
        <title>Chromosome-level genome of Tegillarca granosa.</title>
        <authorList>
            <person name="Kim J."/>
        </authorList>
    </citation>
    <scope>NUCLEOTIDE SEQUENCE [LARGE SCALE GENOMIC DNA]</scope>
    <source>
        <strain evidence="3">Teg-2019</strain>
        <tissue evidence="3">Adductor muscle</tissue>
    </source>
</reference>
<evidence type="ECO:0000313" key="3">
    <source>
        <dbReference type="EMBL" id="KAJ8317104.1"/>
    </source>
</evidence>
<dbReference type="InterPro" id="IPR003961">
    <property type="entry name" value="FN3_dom"/>
</dbReference>
<proteinExistence type="predicted"/>
<feature type="repeat" description="ANK" evidence="1">
    <location>
        <begin position="219"/>
        <end position="251"/>
    </location>
</feature>
<dbReference type="PRINTS" id="PR01415">
    <property type="entry name" value="ANKYRIN"/>
</dbReference>
<comment type="caution">
    <text evidence="3">The sequence shown here is derived from an EMBL/GenBank/DDBJ whole genome shotgun (WGS) entry which is preliminary data.</text>
</comment>
<dbReference type="Proteomes" id="UP001217089">
    <property type="component" value="Unassembled WGS sequence"/>
</dbReference>
<keyword evidence="4" id="KW-1185">Reference proteome</keyword>
<dbReference type="PROSITE" id="PS50297">
    <property type="entry name" value="ANK_REP_REGION"/>
    <property type="match status" value="4"/>
</dbReference>
<dbReference type="SUPFAM" id="SSF49265">
    <property type="entry name" value="Fibronectin type III"/>
    <property type="match status" value="1"/>
</dbReference>
<accession>A0ABQ9FII8</accession>
<dbReference type="InterPro" id="IPR013783">
    <property type="entry name" value="Ig-like_fold"/>
</dbReference>
<dbReference type="Gene3D" id="2.60.40.10">
    <property type="entry name" value="Immunoglobulins"/>
    <property type="match status" value="1"/>
</dbReference>
<organism evidence="3 4">
    <name type="scientific">Tegillarca granosa</name>
    <name type="common">Malaysian cockle</name>
    <name type="synonym">Anadara granosa</name>
    <dbReference type="NCBI Taxonomy" id="220873"/>
    <lineage>
        <taxon>Eukaryota</taxon>
        <taxon>Metazoa</taxon>
        <taxon>Spiralia</taxon>
        <taxon>Lophotrochozoa</taxon>
        <taxon>Mollusca</taxon>
        <taxon>Bivalvia</taxon>
        <taxon>Autobranchia</taxon>
        <taxon>Pteriomorphia</taxon>
        <taxon>Arcoida</taxon>
        <taxon>Arcoidea</taxon>
        <taxon>Arcidae</taxon>
        <taxon>Tegillarca</taxon>
    </lineage>
</organism>
<evidence type="ECO:0000256" key="1">
    <source>
        <dbReference type="PROSITE-ProRule" id="PRU00023"/>
    </source>
</evidence>
<dbReference type="SUPFAM" id="SSF48403">
    <property type="entry name" value="Ankyrin repeat"/>
    <property type="match status" value="1"/>
</dbReference>
<keyword evidence="1" id="KW-0040">ANK repeat</keyword>
<dbReference type="InterPro" id="IPR036116">
    <property type="entry name" value="FN3_sf"/>
</dbReference>
<sequence>MKTLVICPIFILNEKMEQISQQEFMEGQENFKSRDQQRFMQIFNKSNNDSLPRPNPPIVGKVTHYSIDLYWDETLDKAMELYSKQFGRIKVCLQEKDKHGQWGNIYTGYSKKHTVMGLDPQTEYCYRMRLAGNEENSEWSAHVVVSTTKDPLTGEHLHKAIIRQNLPEIERILDTGEVKVDVPDKYGFTGLMQASQKGYLDIVELLLSRDADVHCQNDAGKSALMLACYAGQLDVVKKLREHGARYTDHDKGGTTPLHWAVDSGNAKLVDWMISDGADVNVQDHQTKWTPLIRCASLAGNREVALTLLVAGANIDAQDRDGKTALMVAIINGHQQLVELLLQKNANLKVTNEYGKTALDMARSMEKRVYIYILKCVSSHLDLLAGWKK</sequence>
<dbReference type="PANTHER" id="PTHR24183">
    <property type="entry name" value="FIBRONECTIN TYPE 3 AND ANKYRIN REPEAT DOMAINS PROTEIN 1"/>
    <property type="match status" value="1"/>
</dbReference>
<dbReference type="CDD" id="cd00063">
    <property type="entry name" value="FN3"/>
    <property type="match status" value="1"/>
</dbReference>
<dbReference type="EMBL" id="JARBDR010000246">
    <property type="protein sequence ID" value="KAJ8317104.1"/>
    <property type="molecule type" value="Genomic_DNA"/>
</dbReference>
<dbReference type="InterPro" id="IPR002110">
    <property type="entry name" value="Ankyrin_rpt"/>
</dbReference>